<dbReference type="InterPro" id="IPR011332">
    <property type="entry name" value="Ribosomal_zn-bd"/>
</dbReference>
<dbReference type="SUPFAM" id="SSF57829">
    <property type="entry name" value="Zn-binding ribosomal proteins"/>
    <property type="match status" value="1"/>
</dbReference>
<sequence length="177" mass="20281">MLRVWQRVQHALDAAMGLGPRFPPIAPAVAMLGCKSNATNPDSSYGIQEMINDMRILLGVPKHRTSKPKKQTRKFSYTRLLTPTTDLVTCGTCGSFHQADTICGNCYEKVRQLTNEIKRKMMAYNPYKGERQDKEVIPVSNWVFVRFPNDNVDDGVLNGKRIIEMEKERPTWFKKLF</sequence>
<keyword evidence="6" id="KW-0687">Ribonucleoprotein</keyword>
<dbReference type="InterPro" id="IPR051991">
    <property type="entry name" value="Mitoribosomal_protein_bL32"/>
</dbReference>
<dbReference type="Pfam" id="PF01783">
    <property type="entry name" value="Ribosomal_L32p"/>
    <property type="match status" value="1"/>
</dbReference>
<dbReference type="AlphaFoldDB" id="A0A016S038"/>
<comment type="subcellular location">
    <subcellularLocation>
        <location evidence="1">Mitochondrion</location>
    </subcellularLocation>
</comment>
<evidence type="ECO:0000256" key="7">
    <source>
        <dbReference type="ARBA" id="ARBA00039935"/>
    </source>
</evidence>
<evidence type="ECO:0000256" key="4">
    <source>
        <dbReference type="ARBA" id="ARBA00022980"/>
    </source>
</evidence>
<evidence type="ECO:0000256" key="3">
    <source>
        <dbReference type="ARBA" id="ARBA00022946"/>
    </source>
</evidence>
<evidence type="ECO:0000313" key="10">
    <source>
        <dbReference type="EMBL" id="EYB83584.1"/>
    </source>
</evidence>
<evidence type="ECO:0000256" key="6">
    <source>
        <dbReference type="ARBA" id="ARBA00023274"/>
    </source>
</evidence>
<dbReference type="GO" id="GO:0006412">
    <property type="term" value="P:translation"/>
    <property type="evidence" value="ECO:0007669"/>
    <property type="project" value="InterPro"/>
</dbReference>
<keyword evidence="4" id="KW-0689">Ribosomal protein</keyword>
<protein>
    <recommendedName>
        <fullName evidence="7">Large ribosomal subunit protein bL32m</fullName>
    </recommendedName>
    <alternativeName>
        <fullName evidence="8">39S ribosomal protein L32, mitochondrial</fullName>
    </alternativeName>
</protein>
<dbReference type="InterPro" id="IPR002677">
    <property type="entry name" value="Ribosomal_bL32"/>
</dbReference>
<dbReference type="NCBIfam" id="TIGR01031">
    <property type="entry name" value="rpmF_bact"/>
    <property type="match status" value="1"/>
</dbReference>
<dbReference type="GO" id="GO:0003735">
    <property type="term" value="F:structural constituent of ribosome"/>
    <property type="evidence" value="ECO:0007669"/>
    <property type="project" value="InterPro"/>
</dbReference>
<evidence type="ECO:0000256" key="2">
    <source>
        <dbReference type="ARBA" id="ARBA00008560"/>
    </source>
</evidence>
<evidence type="ECO:0000313" key="11">
    <source>
        <dbReference type="Proteomes" id="UP000024635"/>
    </source>
</evidence>
<comment type="caution">
    <text evidence="10">The sequence shown here is derived from an EMBL/GenBank/DDBJ whole genome shotgun (WGS) entry which is preliminary data.</text>
</comment>
<name>A0A016S038_9BILA</name>
<organism evidence="10 11">
    <name type="scientific">Ancylostoma ceylanicum</name>
    <dbReference type="NCBI Taxonomy" id="53326"/>
    <lineage>
        <taxon>Eukaryota</taxon>
        <taxon>Metazoa</taxon>
        <taxon>Ecdysozoa</taxon>
        <taxon>Nematoda</taxon>
        <taxon>Chromadorea</taxon>
        <taxon>Rhabditida</taxon>
        <taxon>Rhabditina</taxon>
        <taxon>Rhabditomorpha</taxon>
        <taxon>Strongyloidea</taxon>
        <taxon>Ancylostomatidae</taxon>
        <taxon>Ancylostomatinae</taxon>
        <taxon>Ancylostoma</taxon>
    </lineage>
</organism>
<dbReference type="PANTHER" id="PTHR21026:SF2">
    <property type="entry name" value="LARGE RIBOSOMAL SUBUNIT PROTEIN BL32M"/>
    <property type="match status" value="1"/>
</dbReference>
<keyword evidence="11" id="KW-1185">Reference proteome</keyword>
<keyword evidence="5" id="KW-0496">Mitochondrion</keyword>
<evidence type="ECO:0000256" key="9">
    <source>
        <dbReference type="ARBA" id="ARBA00045766"/>
    </source>
</evidence>
<evidence type="ECO:0000256" key="5">
    <source>
        <dbReference type="ARBA" id="ARBA00023128"/>
    </source>
</evidence>
<dbReference type="OrthoDB" id="2014905at2759"/>
<dbReference type="STRING" id="53326.A0A016S038"/>
<evidence type="ECO:0000256" key="1">
    <source>
        <dbReference type="ARBA" id="ARBA00004173"/>
    </source>
</evidence>
<comment type="similarity">
    <text evidence="2">Belongs to the bacterial ribosomal protein bL32 family.</text>
</comment>
<reference evidence="11" key="1">
    <citation type="journal article" date="2015" name="Nat. Genet.">
        <title>The genome and transcriptome of the zoonotic hookworm Ancylostoma ceylanicum identify infection-specific gene families.</title>
        <authorList>
            <person name="Schwarz E.M."/>
            <person name="Hu Y."/>
            <person name="Antoshechkin I."/>
            <person name="Miller M.M."/>
            <person name="Sternberg P.W."/>
            <person name="Aroian R.V."/>
        </authorList>
    </citation>
    <scope>NUCLEOTIDE SEQUENCE</scope>
    <source>
        <strain evidence="11">HY135</strain>
    </source>
</reference>
<keyword evidence="3" id="KW-0809">Transit peptide</keyword>
<evidence type="ECO:0000256" key="8">
    <source>
        <dbReference type="ARBA" id="ARBA00042577"/>
    </source>
</evidence>
<dbReference type="PROSITE" id="PS51257">
    <property type="entry name" value="PROKAR_LIPOPROTEIN"/>
    <property type="match status" value="1"/>
</dbReference>
<accession>A0A016S038</accession>
<proteinExistence type="inferred from homology"/>
<dbReference type="EMBL" id="JARK01001669">
    <property type="protein sequence ID" value="EYB83584.1"/>
    <property type="molecule type" value="Genomic_DNA"/>
</dbReference>
<gene>
    <name evidence="10" type="primary">Acey_s0333.g2822</name>
    <name evidence="10" type="synonym">Acey-mrpl-32</name>
    <name evidence="10" type="ORF">Y032_0333g2822</name>
</gene>
<dbReference type="Proteomes" id="UP000024635">
    <property type="component" value="Unassembled WGS sequence"/>
</dbReference>
<dbReference type="PANTHER" id="PTHR21026">
    <property type="entry name" value="39S RIBOSOMAL PROTEIN L32, MITOCHONDRIAL"/>
    <property type="match status" value="1"/>
</dbReference>
<dbReference type="GO" id="GO:0005762">
    <property type="term" value="C:mitochondrial large ribosomal subunit"/>
    <property type="evidence" value="ECO:0007669"/>
    <property type="project" value="TreeGrafter"/>
</dbReference>
<comment type="function">
    <text evidence="9">Component of the mitochondrial large ribosomal subunit (mt-LSU). The mitochondrial ribosome (mitoribosome) is a large ribonucleoprotein complex responsible for the synthesis of proteins inside mitochondria.</text>
</comment>